<dbReference type="GO" id="GO:0046872">
    <property type="term" value="F:metal ion binding"/>
    <property type="evidence" value="ECO:0007669"/>
    <property type="project" value="UniProtKB-KW"/>
</dbReference>
<evidence type="ECO:0000256" key="9">
    <source>
        <dbReference type="ARBA" id="ARBA00023204"/>
    </source>
</evidence>
<keyword evidence="9 13" id="KW-0234">DNA repair</keyword>
<evidence type="ECO:0000259" key="15">
    <source>
        <dbReference type="SMART" id="SM00478"/>
    </source>
</evidence>
<dbReference type="CDD" id="cd00056">
    <property type="entry name" value="ENDO3c"/>
    <property type="match status" value="1"/>
</dbReference>
<keyword evidence="16" id="KW-0540">Nuclease</keyword>
<gene>
    <name evidence="13" type="primary">nth</name>
    <name evidence="16" type="ORF">SAMN04488556_2454</name>
</gene>
<evidence type="ECO:0000256" key="2">
    <source>
        <dbReference type="ARBA" id="ARBA00022485"/>
    </source>
</evidence>
<evidence type="ECO:0000313" key="16">
    <source>
        <dbReference type="EMBL" id="SFS72595.1"/>
    </source>
</evidence>
<dbReference type="AlphaFoldDB" id="A0A1I6S6J6"/>
<keyword evidence="10 13" id="KW-0456">Lyase</keyword>
<dbReference type="GO" id="GO:0141016">
    <property type="term" value="F:G/T mismatch-specific thymine-DNA glycosylase activity"/>
    <property type="evidence" value="ECO:0007669"/>
    <property type="project" value="UniProtKB-EC"/>
</dbReference>
<keyword evidence="7 13" id="KW-0411">Iron-sulfur</keyword>
<sequence length="273" mass="30286">MVLSCLSFVTVSPANAPSHATTSTANHRFDRIANPNAESPTVQAEAMGTPRETRTEQAAEIVDRLEETYPDSTISLRYSNRLELLIAVILSAQCTDERVNKETEPLFETYDGPEDYANAPQEELAEALNSITYYNNKAEYIRNACEKIVEEHDGEVPDTMSELTDLPGVGRKTANVVLQHGHDIVEGIVVDTHVQRLSRRLGLTEESYPERIEEALIEIVPEDDWQQFTHLCIDHGRAICSAQNPDCGDCVLADICPSEKGDSEIDLASGEPW</sequence>
<dbReference type="HAMAP" id="MF_00942">
    <property type="entry name" value="Nth"/>
    <property type="match status" value="1"/>
</dbReference>
<evidence type="ECO:0000256" key="7">
    <source>
        <dbReference type="ARBA" id="ARBA00023014"/>
    </source>
</evidence>
<dbReference type="SUPFAM" id="SSF48150">
    <property type="entry name" value="DNA-glycosylase"/>
    <property type="match status" value="1"/>
</dbReference>
<reference evidence="17" key="1">
    <citation type="submission" date="2016-10" db="EMBL/GenBank/DDBJ databases">
        <authorList>
            <person name="Varghese N."/>
            <person name="Submissions S."/>
        </authorList>
    </citation>
    <scope>NUCLEOTIDE SEQUENCE [LARGE SCALE GENOMIC DNA]</scope>
    <source>
        <strain evidence="17">DSM 22427</strain>
    </source>
</reference>
<accession>A0A1I6S6J6</accession>
<protein>
    <recommendedName>
        <fullName evidence="13">Endonuclease III</fullName>
        <ecNumber evidence="13">4.2.99.18</ecNumber>
    </recommendedName>
    <alternativeName>
        <fullName evidence="13">DNA-(apurinic or apyrimidinic site) lyase</fullName>
    </alternativeName>
</protein>
<feature type="binding site" evidence="13">
    <location>
        <position position="247"/>
    </location>
    <ligand>
        <name>[4Fe-4S] cluster</name>
        <dbReference type="ChEBI" id="CHEBI:49883"/>
    </ligand>
</feature>
<evidence type="ECO:0000256" key="4">
    <source>
        <dbReference type="ARBA" id="ARBA00022763"/>
    </source>
</evidence>
<dbReference type="GO" id="GO:0051539">
    <property type="term" value="F:4 iron, 4 sulfur cluster binding"/>
    <property type="evidence" value="ECO:0007669"/>
    <property type="project" value="UniProtKB-UniRule"/>
</dbReference>
<evidence type="ECO:0000256" key="6">
    <source>
        <dbReference type="ARBA" id="ARBA00023004"/>
    </source>
</evidence>
<dbReference type="NCBIfam" id="TIGR01083">
    <property type="entry name" value="nth"/>
    <property type="match status" value="1"/>
</dbReference>
<dbReference type="Pfam" id="PF10576">
    <property type="entry name" value="EndIII_4Fe-2S"/>
    <property type="match status" value="1"/>
</dbReference>
<dbReference type="PANTHER" id="PTHR10359:SF18">
    <property type="entry name" value="ENDONUCLEASE III"/>
    <property type="match status" value="1"/>
</dbReference>
<keyword evidence="5 13" id="KW-0378">Hydrolase</keyword>
<dbReference type="InterPro" id="IPR000445">
    <property type="entry name" value="HhH_motif"/>
</dbReference>
<evidence type="ECO:0000256" key="12">
    <source>
        <dbReference type="ARBA" id="ARBA00052915"/>
    </source>
</evidence>
<evidence type="ECO:0000256" key="8">
    <source>
        <dbReference type="ARBA" id="ARBA00023125"/>
    </source>
</evidence>
<dbReference type="GO" id="GO:0003677">
    <property type="term" value="F:DNA binding"/>
    <property type="evidence" value="ECO:0007669"/>
    <property type="project" value="UniProtKB-UniRule"/>
</dbReference>
<comment type="catalytic activity">
    <reaction evidence="12">
        <text>Hydrolyzes mismatched double-stranded DNA and polynucleotides, releasing free thymine.</text>
        <dbReference type="EC" id="3.2.2.29"/>
    </reaction>
</comment>
<proteinExistence type="inferred from homology"/>
<keyword evidence="11 13" id="KW-0326">Glycosidase</keyword>
<evidence type="ECO:0000256" key="14">
    <source>
        <dbReference type="SAM" id="MobiDB-lite"/>
    </source>
</evidence>
<dbReference type="FunFam" id="1.10.1670.10:FF:000001">
    <property type="entry name" value="Endonuclease III"/>
    <property type="match status" value="1"/>
</dbReference>
<dbReference type="InterPro" id="IPR023170">
    <property type="entry name" value="HhH_base_excis_C"/>
</dbReference>
<evidence type="ECO:0000313" key="17">
    <source>
        <dbReference type="Proteomes" id="UP000199199"/>
    </source>
</evidence>
<dbReference type="SMART" id="SM00478">
    <property type="entry name" value="ENDO3c"/>
    <property type="match status" value="1"/>
</dbReference>
<evidence type="ECO:0000256" key="13">
    <source>
        <dbReference type="HAMAP-Rule" id="MF_00942"/>
    </source>
</evidence>
<dbReference type="Pfam" id="PF00633">
    <property type="entry name" value="HHH"/>
    <property type="match status" value="1"/>
</dbReference>
<comment type="function">
    <text evidence="13">DNA repair enzyme that has both DNA N-glycosylase activity and AP-lyase activity. The DNA N-glycosylase activity releases various damaged pyrimidines from DNA by cleaving the N-glycosidic bond, leaving an AP (apurinic/apyrimidinic) site. The AP-lyase activity cleaves the phosphodiester bond 3' to the AP site by a beta-elimination, leaving a 3'-terminal unsaturated sugar and a product with a terminal 5'-phosphate.</text>
</comment>
<evidence type="ECO:0000256" key="5">
    <source>
        <dbReference type="ARBA" id="ARBA00022801"/>
    </source>
</evidence>
<feature type="binding site" evidence="13">
    <location>
        <position position="256"/>
    </location>
    <ligand>
        <name>[4Fe-4S] cluster</name>
        <dbReference type="ChEBI" id="CHEBI:49883"/>
    </ligand>
</feature>
<feature type="binding site" evidence="13">
    <location>
        <position position="250"/>
    </location>
    <ligand>
        <name>[4Fe-4S] cluster</name>
        <dbReference type="ChEBI" id="CHEBI:49883"/>
    </ligand>
</feature>
<dbReference type="GO" id="GO:0140078">
    <property type="term" value="F:class I DNA-(apurinic or apyrimidinic site) endonuclease activity"/>
    <property type="evidence" value="ECO:0007669"/>
    <property type="project" value="UniProtKB-EC"/>
</dbReference>
<dbReference type="Pfam" id="PF00730">
    <property type="entry name" value="HhH-GPD"/>
    <property type="match status" value="1"/>
</dbReference>
<dbReference type="GO" id="GO:0006285">
    <property type="term" value="P:base-excision repair, AP site formation"/>
    <property type="evidence" value="ECO:0007669"/>
    <property type="project" value="TreeGrafter"/>
</dbReference>
<dbReference type="InterPro" id="IPR011257">
    <property type="entry name" value="DNA_glycosylase"/>
</dbReference>
<evidence type="ECO:0000256" key="1">
    <source>
        <dbReference type="ARBA" id="ARBA00008343"/>
    </source>
</evidence>
<keyword evidence="17" id="KW-1185">Reference proteome</keyword>
<keyword evidence="3 13" id="KW-0479">Metal-binding</keyword>
<keyword evidence="16" id="KW-0255">Endonuclease</keyword>
<dbReference type="EMBL" id="FOZS01000002">
    <property type="protein sequence ID" value="SFS72595.1"/>
    <property type="molecule type" value="Genomic_DNA"/>
</dbReference>
<feature type="region of interest" description="Disordered" evidence="14">
    <location>
        <begin position="34"/>
        <end position="54"/>
    </location>
</feature>
<keyword evidence="2 13" id="KW-0004">4Fe-4S</keyword>
<keyword evidence="4 13" id="KW-0227">DNA damage</keyword>
<evidence type="ECO:0000256" key="11">
    <source>
        <dbReference type="ARBA" id="ARBA00023295"/>
    </source>
</evidence>
<dbReference type="InterPro" id="IPR003265">
    <property type="entry name" value="HhH-GPD_domain"/>
</dbReference>
<dbReference type="PANTHER" id="PTHR10359">
    <property type="entry name" value="A/G-SPECIFIC ADENINE GLYCOSYLASE/ENDONUCLEASE III"/>
    <property type="match status" value="1"/>
</dbReference>
<dbReference type="FunFam" id="1.10.340.30:FF:000001">
    <property type="entry name" value="Endonuclease III"/>
    <property type="match status" value="1"/>
</dbReference>
<keyword evidence="6 13" id="KW-0408">Iron</keyword>
<feature type="domain" description="HhH-GPD" evidence="15">
    <location>
        <begin position="90"/>
        <end position="238"/>
    </location>
</feature>
<dbReference type="Gene3D" id="1.10.340.30">
    <property type="entry name" value="Hypothetical protein, domain 2"/>
    <property type="match status" value="1"/>
</dbReference>
<evidence type="ECO:0000256" key="10">
    <source>
        <dbReference type="ARBA" id="ARBA00023239"/>
    </source>
</evidence>
<evidence type="ECO:0000256" key="3">
    <source>
        <dbReference type="ARBA" id="ARBA00022723"/>
    </source>
</evidence>
<dbReference type="Gene3D" id="1.10.1670.10">
    <property type="entry name" value="Helix-hairpin-Helix base-excision DNA repair enzymes (C-terminal)"/>
    <property type="match status" value="1"/>
</dbReference>
<organism evidence="16 17">
    <name type="scientific">Halostagnicola kamekurae</name>
    <dbReference type="NCBI Taxonomy" id="619731"/>
    <lineage>
        <taxon>Archaea</taxon>
        <taxon>Methanobacteriati</taxon>
        <taxon>Methanobacteriota</taxon>
        <taxon>Stenosarchaea group</taxon>
        <taxon>Halobacteria</taxon>
        <taxon>Halobacteriales</taxon>
        <taxon>Natrialbaceae</taxon>
        <taxon>Halostagnicola</taxon>
    </lineage>
</organism>
<dbReference type="InterPro" id="IPR005759">
    <property type="entry name" value="Nth"/>
</dbReference>
<keyword evidence="8 13" id="KW-0238">DNA-binding</keyword>
<dbReference type="Proteomes" id="UP000199199">
    <property type="component" value="Unassembled WGS sequence"/>
</dbReference>
<comment type="cofactor">
    <cofactor evidence="13">
        <name>[4Fe-4S] cluster</name>
        <dbReference type="ChEBI" id="CHEBI:49883"/>
    </cofactor>
    <text evidence="13">Binds 1 [4Fe-4S] cluster.</text>
</comment>
<dbReference type="InterPro" id="IPR003651">
    <property type="entry name" value="Endonuclease3_FeS-loop_motif"/>
</dbReference>
<feature type="binding site" evidence="13">
    <location>
        <position position="240"/>
    </location>
    <ligand>
        <name>[4Fe-4S] cluster</name>
        <dbReference type="ChEBI" id="CHEBI:49883"/>
    </ligand>
</feature>
<name>A0A1I6S6J6_9EURY</name>
<comment type="catalytic activity">
    <reaction evidence="13">
        <text>2'-deoxyribonucleotide-(2'-deoxyribose 5'-phosphate)-2'-deoxyribonucleotide-DNA = a 3'-end 2'-deoxyribonucleotide-(2,3-dehydro-2,3-deoxyribose 5'-phosphate)-DNA + a 5'-end 5'-phospho-2'-deoxyribonucleoside-DNA + H(+)</text>
        <dbReference type="Rhea" id="RHEA:66592"/>
        <dbReference type="Rhea" id="RHEA-COMP:13180"/>
        <dbReference type="Rhea" id="RHEA-COMP:16897"/>
        <dbReference type="Rhea" id="RHEA-COMP:17067"/>
        <dbReference type="ChEBI" id="CHEBI:15378"/>
        <dbReference type="ChEBI" id="CHEBI:136412"/>
        <dbReference type="ChEBI" id="CHEBI:157695"/>
        <dbReference type="ChEBI" id="CHEBI:167181"/>
        <dbReference type="EC" id="4.2.99.18"/>
    </reaction>
</comment>
<comment type="similarity">
    <text evidence="1 13">Belongs to the Nth/MutY family.</text>
</comment>
<dbReference type="EC" id="4.2.99.18" evidence="13"/>